<evidence type="ECO:0000256" key="1">
    <source>
        <dbReference type="SAM" id="MobiDB-lite"/>
    </source>
</evidence>
<feature type="region of interest" description="Disordered" evidence="1">
    <location>
        <begin position="1"/>
        <end position="24"/>
    </location>
</feature>
<evidence type="ECO:0000313" key="3">
    <source>
        <dbReference type="Proteomes" id="UP001177023"/>
    </source>
</evidence>
<organism evidence="2 3">
    <name type="scientific">Mesorhabditis spiculigera</name>
    <dbReference type="NCBI Taxonomy" id="96644"/>
    <lineage>
        <taxon>Eukaryota</taxon>
        <taxon>Metazoa</taxon>
        <taxon>Ecdysozoa</taxon>
        <taxon>Nematoda</taxon>
        <taxon>Chromadorea</taxon>
        <taxon>Rhabditida</taxon>
        <taxon>Rhabditina</taxon>
        <taxon>Rhabditomorpha</taxon>
        <taxon>Rhabditoidea</taxon>
        <taxon>Rhabditidae</taxon>
        <taxon>Mesorhabditinae</taxon>
        <taxon>Mesorhabditis</taxon>
    </lineage>
</organism>
<feature type="non-terminal residue" evidence="2">
    <location>
        <position position="211"/>
    </location>
</feature>
<reference evidence="2" key="1">
    <citation type="submission" date="2023-06" db="EMBL/GenBank/DDBJ databases">
        <authorList>
            <person name="Delattre M."/>
        </authorList>
    </citation>
    <scope>NUCLEOTIDE SEQUENCE</scope>
    <source>
        <strain evidence="2">AF72</strain>
    </source>
</reference>
<gene>
    <name evidence="2" type="ORF">MSPICULIGERA_LOCUS23916</name>
</gene>
<accession>A0AA36GB73</accession>
<dbReference type="AlphaFoldDB" id="A0AA36GB73"/>
<proteinExistence type="predicted"/>
<sequence length="211" mass="23708">MLDEMREQDDPPEADPPPVLESAPRIEKEYKVAWPVKLNLGEGFGGLITADPPPDSWIQKGDTLRSIESGAKNGRNCPPYLYVFVTSRNIGPIEERKMNTWNLDVLMYAVKGVCLGCPSTEIHRTSGMIRMCRRCYDALKDWTGQRHLCSDDTATPMRHADNKKQILAEFQGARCLQCLGTRAAALGWDPKNPMVRKLLRIHAHPSPDNPI</sequence>
<evidence type="ECO:0000313" key="2">
    <source>
        <dbReference type="EMBL" id="CAJ0585906.1"/>
    </source>
</evidence>
<comment type="caution">
    <text evidence="2">The sequence shown here is derived from an EMBL/GenBank/DDBJ whole genome shotgun (WGS) entry which is preliminary data.</text>
</comment>
<protein>
    <submittedName>
        <fullName evidence="2">Uncharacterized protein</fullName>
    </submittedName>
</protein>
<name>A0AA36GB73_9BILA</name>
<dbReference type="EMBL" id="CATQJA010002706">
    <property type="protein sequence ID" value="CAJ0585906.1"/>
    <property type="molecule type" value="Genomic_DNA"/>
</dbReference>
<dbReference type="Proteomes" id="UP001177023">
    <property type="component" value="Unassembled WGS sequence"/>
</dbReference>
<keyword evidence="3" id="KW-1185">Reference proteome</keyword>